<dbReference type="AlphaFoldDB" id="A0A645FZY6"/>
<sequence>MQLFFSGTLSKDERIGLLDTQLRNVNELKQQLLNTFDTNFVQFLHLTGLAEDDPRLRPIDWTYHWELIKCREYAKLLRKIKSEIKNES</sequence>
<evidence type="ECO:0000313" key="1">
    <source>
        <dbReference type="EMBL" id="MPN20138.1"/>
    </source>
</evidence>
<organism evidence="1">
    <name type="scientific">bioreactor metagenome</name>
    <dbReference type="NCBI Taxonomy" id="1076179"/>
    <lineage>
        <taxon>unclassified sequences</taxon>
        <taxon>metagenomes</taxon>
        <taxon>ecological metagenomes</taxon>
    </lineage>
</organism>
<name>A0A645FZY6_9ZZZZ</name>
<reference evidence="1" key="1">
    <citation type="submission" date="2019-08" db="EMBL/GenBank/DDBJ databases">
        <authorList>
            <person name="Kucharzyk K."/>
            <person name="Murdoch R.W."/>
            <person name="Higgins S."/>
            <person name="Loffler F."/>
        </authorList>
    </citation>
    <scope>NUCLEOTIDE SEQUENCE</scope>
</reference>
<dbReference type="EMBL" id="VSSQ01067817">
    <property type="protein sequence ID" value="MPN20138.1"/>
    <property type="molecule type" value="Genomic_DNA"/>
</dbReference>
<protein>
    <submittedName>
        <fullName evidence="1">Uncharacterized protein</fullName>
    </submittedName>
</protein>
<accession>A0A645FZY6</accession>
<gene>
    <name evidence="1" type="ORF">SDC9_167515</name>
</gene>
<proteinExistence type="predicted"/>
<comment type="caution">
    <text evidence="1">The sequence shown here is derived from an EMBL/GenBank/DDBJ whole genome shotgun (WGS) entry which is preliminary data.</text>
</comment>